<accession>A0A0G0LII6</accession>
<evidence type="ECO:0000256" key="1">
    <source>
        <dbReference type="ARBA" id="ARBA00009986"/>
    </source>
</evidence>
<dbReference type="EMBL" id="LBVO01000047">
    <property type="protein sequence ID" value="KKQ87730.1"/>
    <property type="molecule type" value="Genomic_DNA"/>
</dbReference>
<dbReference type="PANTHER" id="PTHR43570">
    <property type="entry name" value="ALDEHYDE DEHYDROGENASE"/>
    <property type="match status" value="1"/>
</dbReference>
<protein>
    <submittedName>
        <fullName evidence="4">Aldehyde dehydrogenase</fullName>
    </submittedName>
</protein>
<dbReference type="InterPro" id="IPR016162">
    <property type="entry name" value="Ald_DH_N"/>
</dbReference>
<proteinExistence type="inferred from homology"/>
<gene>
    <name evidence="4" type="ORF">UT11_C0047G0002</name>
</gene>
<dbReference type="Gene3D" id="3.40.605.10">
    <property type="entry name" value="Aldehyde Dehydrogenase, Chain A, domain 1"/>
    <property type="match status" value="1"/>
</dbReference>
<dbReference type="GO" id="GO:0004029">
    <property type="term" value="F:aldehyde dehydrogenase (NAD+) activity"/>
    <property type="evidence" value="ECO:0007669"/>
    <property type="project" value="TreeGrafter"/>
</dbReference>
<evidence type="ECO:0000313" key="5">
    <source>
        <dbReference type="Proteomes" id="UP000033934"/>
    </source>
</evidence>
<feature type="domain" description="Aldehyde dehydrogenase" evidence="3">
    <location>
        <begin position="63"/>
        <end position="244"/>
    </location>
</feature>
<organism evidence="4 5">
    <name type="scientific">Berkelbacteria bacterium GW2011_GWA2_38_9</name>
    <dbReference type="NCBI Taxonomy" id="1618334"/>
    <lineage>
        <taxon>Bacteria</taxon>
        <taxon>Candidatus Berkelbacteria</taxon>
    </lineage>
</organism>
<dbReference type="InterPro" id="IPR012394">
    <property type="entry name" value="Aldehyde_DH_NAD(P)"/>
</dbReference>
<evidence type="ECO:0000313" key="4">
    <source>
        <dbReference type="EMBL" id="KKQ87730.1"/>
    </source>
</evidence>
<feature type="domain" description="Aldehyde dehydrogenase" evidence="3">
    <location>
        <begin position="283"/>
        <end position="389"/>
    </location>
</feature>
<dbReference type="InterPro" id="IPR016163">
    <property type="entry name" value="Ald_DH_C"/>
</dbReference>
<dbReference type="GO" id="GO:0006081">
    <property type="term" value="P:aldehyde metabolic process"/>
    <property type="evidence" value="ECO:0007669"/>
    <property type="project" value="InterPro"/>
</dbReference>
<dbReference type="SUPFAM" id="SSF53720">
    <property type="entry name" value="ALDH-like"/>
    <property type="match status" value="1"/>
</dbReference>
<reference evidence="4 5" key="1">
    <citation type="journal article" date="2015" name="Nature">
        <title>rRNA introns, odd ribosomes, and small enigmatic genomes across a large radiation of phyla.</title>
        <authorList>
            <person name="Brown C.T."/>
            <person name="Hug L.A."/>
            <person name="Thomas B.C."/>
            <person name="Sharon I."/>
            <person name="Castelle C.J."/>
            <person name="Singh A."/>
            <person name="Wilkins M.J."/>
            <person name="Williams K.H."/>
            <person name="Banfield J.F."/>
        </authorList>
    </citation>
    <scope>NUCLEOTIDE SEQUENCE [LARGE SCALE GENOMIC DNA]</scope>
</reference>
<comment type="caution">
    <text evidence="4">The sequence shown here is derived from an EMBL/GenBank/DDBJ whole genome shotgun (WGS) entry which is preliminary data.</text>
</comment>
<comment type="similarity">
    <text evidence="1">Belongs to the aldehyde dehydrogenase family.</text>
</comment>
<dbReference type="InterPro" id="IPR016161">
    <property type="entry name" value="Ald_DH/histidinol_DH"/>
</dbReference>
<dbReference type="Proteomes" id="UP000033934">
    <property type="component" value="Unassembled WGS sequence"/>
</dbReference>
<keyword evidence="2" id="KW-0560">Oxidoreductase</keyword>
<evidence type="ECO:0000256" key="2">
    <source>
        <dbReference type="ARBA" id="ARBA00023002"/>
    </source>
</evidence>
<dbReference type="Gene3D" id="3.40.309.10">
    <property type="entry name" value="Aldehyde Dehydrogenase, Chain A, domain 2"/>
    <property type="match status" value="1"/>
</dbReference>
<dbReference type="InterPro" id="IPR015590">
    <property type="entry name" value="Aldehyde_DH_dom"/>
</dbReference>
<name>A0A0G0LII6_9BACT</name>
<sequence>MLIENKNMFTDLIEDLEAFIKANKIDLFESNRKTTLDTEYYIEEDYQTVRAYLNYFKNNYPTKLLKKIKPKGKILIILSHNEPFILSIIPVLNALVIGNKVILKPSQGAESFVKIIWQKSGVSEKYGLKLQIISPNTHKEVTDLILGVRAVYFFGSYKVAQSLAKICGERYVEFYPEIETSDVKIFNKNSSVIRNDVLLTLKESFSHSGQSCQRIQGIFVHEHVINNYVQILKQEFIKLCHSNDLNKFIDNQYVSVRKNLLDLLRLDIKKSEPTEILEIKNLPILVIKPKARSEFVKNAYFLPVLWILPFNRGEDLIKTLNSRKFFLGINIQSDKDNFINQIINNTRFTRYTVNTSHTNIRLKEGWGGSWPSGFSGYRSWIEHFSDGYTIINK</sequence>
<evidence type="ECO:0000259" key="3">
    <source>
        <dbReference type="Pfam" id="PF00171"/>
    </source>
</evidence>
<dbReference type="GO" id="GO:0005737">
    <property type="term" value="C:cytoplasm"/>
    <property type="evidence" value="ECO:0007669"/>
    <property type="project" value="TreeGrafter"/>
</dbReference>
<dbReference type="Pfam" id="PF00171">
    <property type="entry name" value="Aldedh"/>
    <property type="match status" value="2"/>
</dbReference>
<dbReference type="PANTHER" id="PTHR43570:SF16">
    <property type="entry name" value="ALDEHYDE DEHYDROGENASE TYPE III, ISOFORM Q"/>
    <property type="match status" value="1"/>
</dbReference>
<dbReference type="AlphaFoldDB" id="A0A0G0LII6"/>